<reference evidence="6 7" key="1">
    <citation type="submission" date="2024-08" db="EMBL/GenBank/DDBJ databases">
        <title>Mycobacterium servetensis sp. nov., a novel rapid-growing mycobacterial species recovered from a human patient in Zaragoza, Spain.</title>
        <authorList>
            <person name="Tristancho-Baro A.I."/>
            <person name="Buenestado-Serrano S."/>
            <person name="Garcia De Viedma D."/>
            <person name="Milagro-Beamonte A."/>
            <person name="Burillo N."/>
            <person name="Sanz S."/>
            <person name="Lopez-Calleja A.I."/>
            <person name="Penas-Utrilla D."/>
            <person name="Guardingo M."/>
            <person name="Garcia M.J."/>
            <person name="Vinuelas-Bayon J."/>
        </authorList>
    </citation>
    <scope>NUCLEOTIDE SEQUENCE [LARGE SCALE GENOMIC DNA]</scope>
    <source>
        <strain evidence="7">HUMS_12744610</strain>
    </source>
</reference>
<evidence type="ECO:0000256" key="1">
    <source>
        <dbReference type="ARBA" id="ARBA00010652"/>
    </source>
</evidence>
<feature type="domain" description="PPE family C-terminal" evidence="5">
    <location>
        <begin position="328"/>
        <end position="410"/>
    </location>
</feature>
<name>A0ABV4C5U3_9MYCO</name>
<gene>
    <name evidence="6" type="ORF">AB8998_14560</name>
</gene>
<dbReference type="Proteomes" id="UP001564760">
    <property type="component" value="Unassembled WGS sequence"/>
</dbReference>
<evidence type="ECO:0000259" key="4">
    <source>
        <dbReference type="Pfam" id="PF00823"/>
    </source>
</evidence>
<dbReference type="PANTHER" id="PTHR46766:SF1">
    <property type="entry name" value="GLUTAMINE-RICH PROTEIN 2"/>
    <property type="match status" value="1"/>
</dbReference>
<dbReference type="InterPro" id="IPR022171">
    <property type="entry name" value="PPE_C"/>
</dbReference>
<feature type="coiled-coil region" evidence="2">
    <location>
        <begin position="438"/>
        <end position="465"/>
    </location>
</feature>
<feature type="region of interest" description="Disordered" evidence="3">
    <location>
        <begin position="173"/>
        <end position="202"/>
    </location>
</feature>
<accession>A0ABV4C5U3</accession>
<evidence type="ECO:0000256" key="2">
    <source>
        <dbReference type="SAM" id="Coils"/>
    </source>
</evidence>
<evidence type="ECO:0000259" key="5">
    <source>
        <dbReference type="Pfam" id="PF12484"/>
    </source>
</evidence>
<dbReference type="InterPro" id="IPR000030">
    <property type="entry name" value="PPE_dom"/>
</dbReference>
<dbReference type="PANTHER" id="PTHR46766">
    <property type="entry name" value="GLUTAMINE-RICH PROTEIN 2"/>
    <property type="match status" value="1"/>
</dbReference>
<feature type="domain" description="PPE" evidence="4">
    <location>
        <begin position="6"/>
        <end position="168"/>
    </location>
</feature>
<evidence type="ECO:0000313" key="6">
    <source>
        <dbReference type="EMBL" id="MEY8016138.1"/>
    </source>
</evidence>
<organism evidence="6 7">
    <name type="scientific">Mycobacterium servetii</name>
    <dbReference type="NCBI Taxonomy" id="3237418"/>
    <lineage>
        <taxon>Bacteria</taxon>
        <taxon>Bacillati</taxon>
        <taxon>Actinomycetota</taxon>
        <taxon>Actinomycetes</taxon>
        <taxon>Mycobacteriales</taxon>
        <taxon>Mycobacteriaceae</taxon>
        <taxon>Mycobacterium</taxon>
    </lineage>
</organism>
<dbReference type="EMBL" id="JBGEDP010000001">
    <property type="protein sequence ID" value="MEY8016138.1"/>
    <property type="molecule type" value="Genomic_DNA"/>
</dbReference>
<dbReference type="Pfam" id="PF00823">
    <property type="entry name" value="PPE"/>
    <property type="match status" value="1"/>
</dbReference>
<keyword evidence="2" id="KW-0175">Coiled coil</keyword>
<evidence type="ECO:0000313" key="7">
    <source>
        <dbReference type="Proteomes" id="UP001564760"/>
    </source>
</evidence>
<protein>
    <submittedName>
        <fullName evidence="6">PPE family protein</fullName>
    </submittedName>
</protein>
<dbReference type="Gene3D" id="1.20.1260.20">
    <property type="entry name" value="PPE superfamily"/>
    <property type="match status" value="1"/>
</dbReference>
<proteinExistence type="inferred from homology"/>
<keyword evidence="7" id="KW-1185">Reference proteome</keyword>
<dbReference type="InterPro" id="IPR038332">
    <property type="entry name" value="PPE_sf"/>
</dbReference>
<dbReference type="Pfam" id="PF12484">
    <property type="entry name" value="PPE-SVP"/>
    <property type="match status" value="1"/>
</dbReference>
<dbReference type="SUPFAM" id="SSF140459">
    <property type="entry name" value="PE/PPE dimer-like"/>
    <property type="match status" value="1"/>
</dbReference>
<comment type="similarity">
    <text evidence="1">Belongs to the mycobacterial PPE family.</text>
</comment>
<evidence type="ECO:0000256" key="3">
    <source>
        <dbReference type="SAM" id="MobiDB-lite"/>
    </source>
</evidence>
<comment type="caution">
    <text evidence="6">The sequence shown here is derived from an EMBL/GenBank/DDBJ whole genome shotgun (WGS) entry which is preliminary data.</text>
</comment>
<sequence>MISALDFAAYPPEFNSARMYAGPGPGSLVSAAVAWNTLAAELTSTATSYRAVLSALTDGPWAGPSSMRMAAAVAPYVSWVNATATQAQQTAGQLSSAVAAYEAAFAATVPPPEIEVNRALLASLVSTNIMGQNTPAIASTEAQYAEMWAQDAHAMYGYAGASSAATTLAPFNAPPQTTNPAAATTQGAAATQTTTSAVGSSTQSTLSSVPNLLQGLSSGAVAAPGSNPIYDLLTSGPFNAFNTLSGLTVGPQILSEGLNFDASGAMLTLAPPVATAWNPLINQLSASTASQVSPASPLDAGLGSSLVDSYGPGSGIPGAAGLGSPGVSAGLGRAVSVGKLSVPETWGSAPAIRLAATAAPLPAAGLEGVPQAGPGGFYGMPPMGPVASVVNAPRGDRGRLKAGARNKVIPELIGGSAMNGDPAARWTQPTAGAEDAAAVAERDELNQLRKAIADVSRQRDVLKRTAATLIKEGTNK</sequence>